<evidence type="ECO:0000256" key="1">
    <source>
        <dbReference type="SAM" id="MobiDB-lite"/>
    </source>
</evidence>
<evidence type="ECO:0000313" key="5">
    <source>
        <dbReference type="Proteomes" id="UP001251524"/>
    </source>
</evidence>
<protein>
    <recommendedName>
        <fullName evidence="3">DUF4426 domain-containing protein</fullName>
    </recommendedName>
</protein>
<dbReference type="Proteomes" id="UP001251524">
    <property type="component" value="Unassembled WGS sequence"/>
</dbReference>
<evidence type="ECO:0000259" key="3">
    <source>
        <dbReference type="Pfam" id="PF14467"/>
    </source>
</evidence>
<organism evidence="4 5">
    <name type="scientific">Lysobacter niastensis</name>
    <dbReference type="NCBI Taxonomy" id="380629"/>
    <lineage>
        <taxon>Bacteria</taxon>
        <taxon>Pseudomonadati</taxon>
        <taxon>Pseudomonadota</taxon>
        <taxon>Gammaproteobacteria</taxon>
        <taxon>Lysobacterales</taxon>
        <taxon>Lysobacteraceae</taxon>
        <taxon>Lysobacter</taxon>
    </lineage>
</organism>
<sequence>MTRRITLAAVAAVALAFGACSREAPAPTSATTPAPATTGGSQEAVSQAGDATVRASAVQTSTLPPQVAAEYGIVRDDRSVLLLVAIRRGPAGQETAVPARITATVTDLRGRRQPVTMREMRTKGPGTEVLLDYIGTVDVSPPDTLRFELTVALDGGATSTMQFARDFFPR</sequence>
<dbReference type="RefSeq" id="WP_310058926.1">
    <property type="nucleotide sequence ID" value="NZ_JAVDVY010000001.1"/>
</dbReference>
<evidence type="ECO:0000313" key="4">
    <source>
        <dbReference type="EMBL" id="MDR7133755.1"/>
    </source>
</evidence>
<accession>A0ABU1W8U1</accession>
<keyword evidence="5" id="KW-1185">Reference proteome</keyword>
<feature type="domain" description="DUF4426" evidence="3">
    <location>
        <begin position="47"/>
        <end position="169"/>
    </location>
</feature>
<dbReference type="PROSITE" id="PS51257">
    <property type="entry name" value="PROKAR_LIPOPROTEIN"/>
    <property type="match status" value="1"/>
</dbReference>
<dbReference type="Gene3D" id="2.60.40.3340">
    <property type="entry name" value="Domain of unknown function DUF4426"/>
    <property type="match status" value="1"/>
</dbReference>
<comment type="caution">
    <text evidence="4">The sequence shown here is derived from an EMBL/GenBank/DDBJ whole genome shotgun (WGS) entry which is preliminary data.</text>
</comment>
<dbReference type="EMBL" id="JAVDVY010000001">
    <property type="protein sequence ID" value="MDR7133755.1"/>
    <property type="molecule type" value="Genomic_DNA"/>
</dbReference>
<dbReference type="InterPro" id="IPR025218">
    <property type="entry name" value="DUF4426"/>
</dbReference>
<gene>
    <name evidence="4" type="ORF">J2X06_000939</name>
</gene>
<feature type="signal peptide" evidence="2">
    <location>
        <begin position="1"/>
        <end position="26"/>
    </location>
</feature>
<feature type="compositionally biased region" description="Low complexity" evidence="1">
    <location>
        <begin position="24"/>
        <end position="38"/>
    </location>
</feature>
<proteinExistence type="predicted"/>
<feature type="chain" id="PRO_5046235510" description="DUF4426 domain-containing protein" evidence="2">
    <location>
        <begin position="27"/>
        <end position="170"/>
    </location>
</feature>
<name>A0ABU1W8U1_9GAMM</name>
<keyword evidence="2" id="KW-0732">Signal</keyword>
<evidence type="ECO:0000256" key="2">
    <source>
        <dbReference type="SAM" id="SignalP"/>
    </source>
</evidence>
<feature type="region of interest" description="Disordered" evidence="1">
    <location>
        <begin position="23"/>
        <end position="50"/>
    </location>
</feature>
<reference evidence="4 5" key="1">
    <citation type="submission" date="2023-07" db="EMBL/GenBank/DDBJ databases">
        <title>Sorghum-associated microbial communities from plants grown in Nebraska, USA.</title>
        <authorList>
            <person name="Schachtman D."/>
        </authorList>
    </citation>
    <scope>NUCLEOTIDE SEQUENCE [LARGE SCALE GENOMIC DNA]</scope>
    <source>
        <strain evidence="4 5">BE198</strain>
    </source>
</reference>
<dbReference type="Pfam" id="PF14467">
    <property type="entry name" value="DUF4426"/>
    <property type="match status" value="1"/>
</dbReference>